<evidence type="ECO:0008006" key="3">
    <source>
        <dbReference type="Google" id="ProtNLM"/>
    </source>
</evidence>
<evidence type="ECO:0000313" key="2">
    <source>
        <dbReference type="Proteomes" id="UP000010792"/>
    </source>
</evidence>
<organism evidence="1 2">
    <name type="scientific">Pseudorhizobium banfieldiae</name>
    <dbReference type="NCBI Taxonomy" id="1125847"/>
    <lineage>
        <taxon>Bacteria</taxon>
        <taxon>Pseudomonadati</taxon>
        <taxon>Pseudomonadota</taxon>
        <taxon>Alphaproteobacteria</taxon>
        <taxon>Hyphomicrobiales</taxon>
        <taxon>Rhizobiaceae</taxon>
        <taxon>Rhizobium/Agrobacterium group</taxon>
        <taxon>Pseudorhizobium</taxon>
    </lineage>
</organism>
<protein>
    <recommendedName>
        <fullName evidence="3">Preprotein translocase subunit SecB</fullName>
    </recommendedName>
</protein>
<dbReference type="STRING" id="1125847.NT26_0894"/>
<gene>
    <name evidence="1" type="ORF">NT26_0894</name>
</gene>
<reference evidence="1 2" key="1">
    <citation type="journal article" date="2013" name="Genome Biol. Evol.">
        <title>Life in an arsenic-containing gold mine: genome and physiology of the autotrophic arsenite-oxidizing bacterium rhizobium sp. NT-26.</title>
        <authorList>
            <person name="Andres J."/>
            <person name="Arsene-Ploetze F."/>
            <person name="Barbe V."/>
            <person name="Brochier-Armanet C."/>
            <person name="Cleiss-Arnold J."/>
            <person name="Coppee J.Y."/>
            <person name="Dillies M.A."/>
            <person name="Geist"/>
            <person name="L"/>
            <person name="Joublin A."/>
            <person name="Koechler S."/>
            <person name="Lassalle F."/>
            <person name="Marchal M."/>
            <person name="Medigue C."/>
            <person name="Muller D."/>
            <person name="Nesme X."/>
            <person name="Plewniak F."/>
            <person name="Proux C."/>
            <person name="Ramirez-Bahena M.H."/>
            <person name="Schenowitz C."/>
            <person name="Sismeiro O."/>
            <person name="Vallenet D."/>
            <person name="Santini J.M."/>
            <person name="Bertin P.N."/>
        </authorList>
    </citation>
    <scope>NUCLEOTIDE SEQUENCE [LARGE SCALE GENOMIC DNA]</scope>
    <source>
        <strain evidence="1 2">NT-26</strain>
    </source>
</reference>
<evidence type="ECO:0000313" key="1">
    <source>
        <dbReference type="EMBL" id="CCF18618.1"/>
    </source>
</evidence>
<keyword evidence="2" id="KW-1185">Reference proteome</keyword>
<accession>L0NBZ5</accession>
<dbReference type="EMBL" id="FO082820">
    <property type="protein sequence ID" value="CCF18618.1"/>
    <property type="molecule type" value="Genomic_DNA"/>
</dbReference>
<dbReference type="AlphaFoldDB" id="L0NBZ5"/>
<sequence length="153" mass="16722">MAEDTQPSQRSQVIALSVIDVDILFSVGAMADESEFSFDVEITRPEPVEEGIFAFQANLQVIKRKEGETSEAAGFKAKYWCGFQLEAEDDATEIASQFASTTIWAAFSNLFAVVKNQMGVYFPQLPPAPGKIKAIDQPTDYSGKLDDGGLLDD</sequence>
<dbReference type="RefSeq" id="WP_052637595.1">
    <property type="nucleotide sequence ID" value="NZ_FO082820.1"/>
</dbReference>
<name>L0NBZ5_9HYPH</name>
<dbReference type="KEGG" id="rht:NT26_0894"/>
<dbReference type="OrthoDB" id="10005860at2"/>
<proteinExistence type="predicted"/>
<dbReference type="Proteomes" id="UP000010792">
    <property type="component" value="Chromosome"/>
</dbReference>